<accession>A0ABV0JHI0</accession>
<sequence length="79" mass="8789">MVDCAALAAHFIATRNYKRMYREGAERHAETIEVAIESLVALYGWMMLQFSTPEPVQPTLTGSGPIAAFPQLLRSRSGY</sequence>
<protein>
    <submittedName>
        <fullName evidence="1">Uncharacterized protein</fullName>
    </submittedName>
</protein>
<gene>
    <name evidence="1" type="ORF">NC998_29645</name>
</gene>
<dbReference type="EMBL" id="JAMPKM010000090">
    <property type="protein sequence ID" value="MEP0821205.1"/>
    <property type="molecule type" value="Genomic_DNA"/>
</dbReference>
<organism evidence="1 2">
    <name type="scientific">Trichocoleus desertorum GB2-A4</name>
    <dbReference type="NCBI Taxonomy" id="2933944"/>
    <lineage>
        <taxon>Bacteria</taxon>
        <taxon>Bacillati</taxon>
        <taxon>Cyanobacteriota</taxon>
        <taxon>Cyanophyceae</taxon>
        <taxon>Leptolyngbyales</taxon>
        <taxon>Trichocoleusaceae</taxon>
        <taxon>Trichocoleus</taxon>
    </lineage>
</organism>
<proteinExistence type="predicted"/>
<evidence type="ECO:0000313" key="2">
    <source>
        <dbReference type="Proteomes" id="UP001464891"/>
    </source>
</evidence>
<dbReference type="Proteomes" id="UP001464891">
    <property type="component" value="Unassembled WGS sequence"/>
</dbReference>
<keyword evidence="2" id="KW-1185">Reference proteome</keyword>
<name>A0ABV0JHI0_9CYAN</name>
<comment type="caution">
    <text evidence="1">The sequence shown here is derived from an EMBL/GenBank/DDBJ whole genome shotgun (WGS) entry which is preliminary data.</text>
</comment>
<evidence type="ECO:0000313" key="1">
    <source>
        <dbReference type="EMBL" id="MEP0821205.1"/>
    </source>
</evidence>
<reference evidence="1 2" key="1">
    <citation type="submission" date="2022-04" db="EMBL/GenBank/DDBJ databases">
        <title>Positive selection, recombination, and allopatry shape intraspecific diversity of widespread and dominant cyanobacteria.</title>
        <authorList>
            <person name="Wei J."/>
            <person name="Shu W."/>
            <person name="Hu C."/>
        </authorList>
    </citation>
    <scope>NUCLEOTIDE SEQUENCE [LARGE SCALE GENOMIC DNA]</scope>
    <source>
        <strain evidence="1 2">GB2-A4</strain>
    </source>
</reference>
<dbReference type="RefSeq" id="WP_190435251.1">
    <property type="nucleotide sequence ID" value="NZ_JAMPKM010000090.1"/>
</dbReference>